<dbReference type="RefSeq" id="YP_010751229.1">
    <property type="nucleotide sequence ID" value="NC_073367.1"/>
</dbReference>
<organism evidence="1 2">
    <name type="scientific">Microbacterium phage Terij</name>
    <dbReference type="NCBI Taxonomy" id="2686229"/>
    <lineage>
        <taxon>Viruses</taxon>
        <taxon>Duplodnaviria</taxon>
        <taxon>Heunggongvirae</taxon>
        <taxon>Uroviricota</taxon>
        <taxon>Caudoviricetes</taxon>
        <taxon>Hodgkinviridae</taxon>
        <taxon>Margaeryvirus</taxon>
        <taxon>Margaeryvirus terij</taxon>
    </lineage>
</organism>
<accession>A0A6B9L6A7</accession>
<proteinExistence type="predicted"/>
<evidence type="ECO:0000313" key="2">
    <source>
        <dbReference type="Proteomes" id="UP000464752"/>
    </source>
</evidence>
<reference evidence="1 2" key="1">
    <citation type="submission" date="2019-12" db="EMBL/GenBank/DDBJ databases">
        <authorList>
            <person name="Kistler A.K."/>
            <person name="Garlena R.A."/>
            <person name="Russell D.A."/>
            <person name="Pope W.H."/>
            <person name="Jacobs-Sera D."/>
            <person name="Hatfull G.F."/>
        </authorList>
    </citation>
    <scope>NUCLEOTIDE SEQUENCE [LARGE SCALE GENOMIC DNA]</scope>
</reference>
<keyword evidence="2" id="KW-1185">Reference proteome</keyword>
<evidence type="ECO:0000313" key="1">
    <source>
        <dbReference type="EMBL" id="QHB37167.1"/>
    </source>
</evidence>
<name>A0A6B9L6A7_9CAUD</name>
<gene>
    <name evidence="1" type="primary">33</name>
    <name evidence="1" type="ORF">SEA_TERIJ_33</name>
</gene>
<dbReference type="KEGG" id="vg:80004895"/>
<dbReference type="GeneID" id="80004895"/>
<dbReference type="EMBL" id="MN813684">
    <property type="protein sequence ID" value="QHB37167.1"/>
    <property type="molecule type" value="Genomic_DNA"/>
</dbReference>
<sequence length="445" mass="47351">MSIYEGYLSFGGNEIINNTRTRGIAESASPCPMWWLKGPTCQAIRSALFEQEGYTWPTIQAAPWYDPDVPQSADFFGFFAHSITEALDSTRTVSRTEGIDHGGVLGRTRKATKTMRVRGLLMGRGRRAIEYGQTWLSAALDPGTCGQHGDECGLTDVEWFADCPPERATVTEPNPDPEEPPIVRPQTDAEYQATIDQDRRFLHDVAAISGPIITNTLNSGEFWAYEVELVIGAERPWVYGVTRDVDLPPTLPVIIQDIPYNLVPYPSAELAVGDVAAARNLSTNPSVETNATDWAVEAGGAIAVGNVAGARSTALAAVGAASYRALFTAPSAGANGWFGARQVIPIASAAQRHSINMWAAGIPLAGASVLGTLQIIAEWRNAANAVLRTDTLGSVPVSGGVVSAPSILPPAGTTNVLVRARLNVTSWPNAATIQLFADALAVTVP</sequence>
<protein>
    <submittedName>
        <fullName evidence="1">Minor tail protein</fullName>
    </submittedName>
</protein>
<dbReference type="Proteomes" id="UP000464752">
    <property type="component" value="Segment"/>
</dbReference>